<dbReference type="EMBL" id="JBBAYM010000530">
    <property type="protein sequence ID" value="MEI5617362.1"/>
    <property type="molecule type" value="Genomic_DNA"/>
</dbReference>
<evidence type="ECO:0000256" key="1">
    <source>
        <dbReference type="ARBA" id="ARBA00004651"/>
    </source>
</evidence>
<dbReference type="PANTHER" id="PTHR30294:SF47">
    <property type="entry name" value="INNER MEMBRANE TRANSPORT PERMEASE YHHJ"/>
    <property type="match status" value="1"/>
</dbReference>
<feature type="non-terminal residue" evidence="8">
    <location>
        <position position="1"/>
    </location>
</feature>
<feature type="transmembrane region" description="Helical" evidence="6">
    <location>
        <begin position="37"/>
        <end position="60"/>
    </location>
</feature>
<keyword evidence="9" id="KW-1185">Reference proteome</keyword>
<comment type="caution">
    <text evidence="8">The sequence shown here is derived from an EMBL/GenBank/DDBJ whole genome shotgun (WGS) entry which is preliminary data.</text>
</comment>
<name>A0ABU8GVZ0_9ACTN</name>
<protein>
    <submittedName>
        <fullName evidence="8">ABC transporter permease</fullName>
    </submittedName>
</protein>
<evidence type="ECO:0000259" key="7">
    <source>
        <dbReference type="Pfam" id="PF12698"/>
    </source>
</evidence>
<feature type="transmembrane region" description="Helical" evidence="6">
    <location>
        <begin position="66"/>
        <end position="85"/>
    </location>
</feature>
<dbReference type="PANTHER" id="PTHR30294">
    <property type="entry name" value="MEMBRANE COMPONENT OF ABC TRANSPORTER YHHJ-RELATED"/>
    <property type="match status" value="1"/>
</dbReference>
<accession>A0ABU8GVZ0</accession>
<dbReference type="Proteomes" id="UP001365781">
    <property type="component" value="Unassembled WGS sequence"/>
</dbReference>
<feature type="non-terminal residue" evidence="8">
    <location>
        <position position="86"/>
    </location>
</feature>
<evidence type="ECO:0000313" key="9">
    <source>
        <dbReference type="Proteomes" id="UP001365781"/>
    </source>
</evidence>
<keyword evidence="4 6" id="KW-1133">Transmembrane helix</keyword>
<dbReference type="InterPro" id="IPR051449">
    <property type="entry name" value="ABC-2_transporter_component"/>
</dbReference>
<keyword evidence="3 6" id="KW-0812">Transmembrane</keyword>
<evidence type="ECO:0000256" key="3">
    <source>
        <dbReference type="ARBA" id="ARBA00022692"/>
    </source>
</evidence>
<proteinExistence type="predicted"/>
<evidence type="ECO:0000256" key="2">
    <source>
        <dbReference type="ARBA" id="ARBA00022475"/>
    </source>
</evidence>
<dbReference type="InterPro" id="IPR013525">
    <property type="entry name" value="ABC2_TM"/>
</dbReference>
<evidence type="ECO:0000313" key="8">
    <source>
        <dbReference type="EMBL" id="MEI5617362.1"/>
    </source>
</evidence>
<evidence type="ECO:0000256" key="5">
    <source>
        <dbReference type="ARBA" id="ARBA00023136"/>
    </source>
</evidence>
<evidence type="ECO:0000256" key="6">
    <source>
        <dbReference type="SAM" id="Phobius"/>
    </source>
</evidence>
<comment type="subcellular location">
    <subcellularLocation>
        <location evidence="1">Cell membrane</location>
        <topology evidence="1">Multi-pass membrane protein</topology>
    </subcellularLocation>
</comment>
<reference evidence="8 9" key="1">
    <citation type="submission" date="2024-03" db="EMBL/GenBank/DDBJ databases">
        <title>First Report of Pectobacterium brasiliscabiei causing potato scab in china.</title>
        <authorList>
            <person name="Handique U."/>
        </authorList>
    </citation>
    <scope>NUCLEOTIDE SEQUENCE [LARGE SCALE GENOMIC DNA]</scope>
    <source>
        <strain evidence="8 9">ZRIMU1503</strain>
    </source>
</reference>
<dbReference type="Pfam" id="PF12698">
    <property type="entry name" value="ABC2_membrane_3"/>
    <property type="match status" value="1"/>
</dbReference>
<keyword evidence="2" id="KW-1003">Cell membrane</keyword>
<gene>
    <name evidence="8" type="ORF">WB403_50595</name>
</gene>
<feature type="domain" description="ABC-2 type transporter transmembrane" evidence="7">
    <location>
        <begin position="4"/>
        <end position="86"/>
    </location>
</feature>
<sequence length="86" mass="8895">LAIILVGAAVIREREHGTIEHLLVMPVRASEIAFAKIIANGLVILVAALGALVGVVHVWLGVPLAGSLALFVLAMTVYLFAVTALG</sequence>
<keyword evidence="5 6" id="KW-0472">Membrane</keyword>
<organism evidence="8 9">
    <name type="scientific">Streptomyces brasiliscabiei</name>
    <dbReference type="NCBI Taxonomy" id="2736302"/>
    <lineage>
        <taxon>Bacteria</taxon>
        <taxon>Bacillati</taxon>
        <taxon>Actinomycetota</taxon>
        <taxon>Actinomycetes</taxon>
        <taxon>Kitasatosporales</taxon>
        <taxon>Streptomycetaceae</taxon>
        <taxon>Streptomyces</taxon>
    </lineage>
</organism>
<evidence type="ECO:0000256" key="4">
    <source>
        <dbReference type="ARBA" id="ARBA00022989"/>
    </source>
</evidence>